<dbReference type="Pfam" id="PF00831">
    <property type="entry name" value="Ribosomal_L29"/>
    <property type="match status" value="1"/>
</dbReference>
<dbReference type="GO" id="GO:0006412">
    <property type="term" value="P:translation"/>
    <property type="evidence" value="ECO:0007669"/>
    <property type="project" value="UniProtKB-UniRule"/>
</dbReference>
<evidence type="ECO:0000256" key="3">
    <source>
        <dbReference type="ARBA" id="ARBA00023274"/>
    </source>
</evidence>
<dbReference type="AlphaFoldDB" id="A0A090QC69"/>
<name>A0A090QC69_NONUL</name>
<evidence type="ECO:0000256" key="2">
    <source>
        <dbReference type="ARBA" id="ARBA00022980"/>
    </source>
</evidence>
<evidence type="ECO:0000256" key="4">
    <source>
        <dbReference type="ARBA" id="ARBA00035204"/>
    </source>
</evidence>
<dbReference type="InterPro" id="IPR018254">
    <property type="entry name" value="Ribosomal_uL29_CS"/>
</dbReference>
<comment type="similarity">
    <text evidence="1 5">Belongs to the universal ribosomal protein uL29 family.</text>
</comment>
<dbReference type="Gene3D" id="1.10.287.310">
    <property type="match status" value="1"/>
</dbReference>
<keyword evidence="2 5" id="KW-0689">Ribosomal protein</keyword>
<dbReference type="GO" id="GO:0003735">
    <property type="term" value="F:structural constituent of ribosome"/>
    <property type="evidence" value="ECO:0007669"/>
    <property type="project" value="InterPro"/>
</dbReference>
<evidence type="ECO:0000256" key="5">
    <source>
        <dbReference type="HAMAP-Rule" id="MF_00374"/>
    </source>
</evidence>
<reference evidence="6 7" key="1">
    <citation type="journal article" date="2014" name="Genome Announc.">
        <title>Draft Genome Sequences of Marine Flavobacterium Nonlabens Strains NR17, NR24, NR27, NR32, NR33, and Ara13.</title>
        <authorList>
            <person name="Nakanishi M."/>
            <person name="Meirelles P."/>
            <person name="Suzuki R."/>
            <person name="Takatani N."/>
            <person name="Mino S."/>
            <person name="Suda W."/>
            <person name="Oshima K."/>
            <person name="Hattori M."/>
            <person name="Ohkuma M."/>
            <person name="Hosokawa M."/>
            <person name="Miyashita K."/>
            <person name="Thompson F.L."/>
            <person name="Niwa A."/>
            <person name="Sawabe T."/>
            <person name="Sawabe T."/>
        </authorList>
    </citation>
    <scope>NUCLEOTIDE SEQUENCE [LARGE SCALE GENOMIC DNA]</scope>
    <source>
        <strain evidence="7">JCM19314</strain>
    </source>
</reference>
<dbReference type="Proteomes" id="UP000029226">
    <property type="component" value="Unassembled WGS sequence"/>
</dbReference>
<organism evidence="6 7">
    <name type="scientific">Nonlabens ulvanivorans</name>
    <name type="common">Persicivirga ulvanivorans</name>
    <dbReference type="NCBI Taxonomy" id="906888"/>
    <lineage>
        <taxon>Bacteria</taxon>
        <taxon>Pseudomonadati</taxon>
        <taxon>Bacteroidota</taxon>
        <taxon>Flavobacteriia</taxon>
        <taxon>Flavobacteriales</taxon>
        <taxon>Flavobacteriaceae</taxon>
        <taxon>Nonlabens</taxon>
    </lineage>
</organism>
<evidence type="ECO:0000313" key="6">
    <source>
        <dbReference type="EMBL" id="GAL00685.1"/>
    </source>
</evidence>
<evidence type="ECO:0000313" key="7">
    <source>
        <dbReference type="Proteomes" id="UP000029226"/>
    </source>
</evidence>
<dbReference type="InterPro" id="IPR036049">
    <property type="entry name" value="Ribosomal_uL29_sf"/>
</dbReference>
<dbReference type="GO" id="GO:1990904">
    <property type="term" value="C:ribonucleoprotein complex"/>
    <property type="evidence" value="ECO:0007669"/>
    <property type="project" value="UniProtKB-KW"/>
</dbReference>
<evidence type="ECO:0000256" key="1">
    <source>
        <dbReference type="ARBA" id="ARBA00009254"/>
    </source>
</evidence>
<dbReference type="NCBIfam" id="TIGR00012">
    <property type="entry name" value="L29"/>
    <property type="match status" value="1"/>
</dbReference>
<protein>
    <recommendedName>
        <fullName evidence="4 5">Large ribosomal subunit protein uL29</fullName>
    </recommendedName>
</protein>
<gene>
    <name evidence="5" type="primary">rpmC</name>
    <name evidence="6" type="ORF">JCM19314_1722</name>
</gene>
<dbReference type="HAMAP" id="MF_00374">
    <property type="entry name" value="Ribosomal_uL29"/>
    <property type="match status" value="1"/>
</dbReference>
<dbReference type="EMBL" id="BBMM01000006">
    <property type="protein sequence ID" value="GAL00685.1"/>
    <property type="molecule type" value="Genomic_DNA"/>
</dbReference>
<sequence>MKQSEVKGYSAAELSDKLAESQKVYADLTRTHIVSPPLDNPSQIKDLRRTIARLKTAINNQ</sequence>
<keyword evidence="3 5" id="KW-0687">Ribonucleoprotein</keyword>
<dbReference type="GO" id="GO:0005840">
    <property type="term" value="C:ribosome"/>
    <property type="evidence" value="ECO:0007669"/>
    <property type="project" value="UniProtKB-KW"/>
</dbReference>
<comment type="caution">
    <text evidence="6">The sequence shown here is derived from an EMBL/GenBank/DDBJ whole genome shotgun (WGS) entry which is preliminary data.</text>
</comment>
<proteinExistence type="inferred from homology"/>
<accession>A0A090QC69</accession>
<dbReference type="InterPro" id="IPR001854">
    <property type="entry name" value="Ribosomal_uL29"/>
</dbReference>
<dbReference type="SUPFAM" id="SSF46561">
    <property type="entry name" value="Ribosomal protein L29 (L29p)"/>
    <property type="match status" value="1"/>
</dbReference>
<dbReference type="PROSITE" id="PS00579">
    <property type="entry name" value="RIBOSOMAL_L29"/>
    <property type="match status" value="1"/>
</dbReference>